<dbReference type="Pfam" id="PF08232">
    <property type="entry name" value="Striatin"/>
    <property type="match status" value="1"/>
</dbReference>
<keyword evidence="5" id="KW-0853">WD repeat</keyword>
<dbReference type="PROSITE" id="PS50082">
    <property type="entry name" value="WD_REPEATS_2"/>
    <property type="match status" value="5"/>
</dbReference>
<organism evidence="11">
    <name type="scientific">Cyprideis torosa</name>
    <dbReference type="NCBI Taxonomy" id="163714"/>
    <lineage>
        <taxon>Eukaryota</taxon>
        <taxon>Metazoa</taxon>
        <taxon>Ecdysozoa</taxon>
        <taxon>Arthropoda</taxon>
        <taxon>Crustacea</taxon>
        <taxon>Oligostraca</taxon>
        <taxon>Ostracoda</taxon>
        <taxon>Podocopa</taxon>
        <taxon>Podocopida</taxon>
        <taxon>Cytherocopina</taxon>
        <taxon>Cytheroidea</taxon>
        <taxon>Cytherideidae</taxon>
        <taxon>Cyprideis</taxon>
    </lineage>
</organism>
<dbReference type="InterPro" id="IPR015943">
    <property type="entry name" value="WD40/YVTN_repeat-like_dom_sf"/>
</dbReference>
<dbReference type="InterPro" id="IPR020472">
    <property type="entry name" value="WD40_PAC1"/>
</dbReference>
<dbReference type="Pfam" id="PF00400">
    <property type="entry name" value="WD40"/>
    <property type="match status" value="6"/>
</dbReference>
<dbReference type="GO" id="GO:0005516">
    <property type="term" value="F:calmodulin binding"/>
    <property type="evidence" value="ECO:0007669"/>
    <property type="project" value="UniProtKB-KW"/>
</dbReference>
<dbReference type="PANTHER" id="PTHR15653:SF0">
    <property type="entry name" value="CONNECTOR OF KINASE TO AP-1, ISOFORM E"/>
    <property type="match status" value="1"/>
</dbReference>
<dbReference type="PANTHER" id="PTHR15653">
    <property type="entry name" value="STRIATIN"/>
    <property type="match status" value="1"/>
</dbReference>
<dbReference type="PROSITE" id="PS00678">
    <property type="entry name" value="WD_REPEATS_1"/>
    <property type="match status" value="3"/>
</dbReference>
<dbReference type="InterPro" id="IPR013258">
    <property type="entry name" value="Striatin_N"/>
</dbReference>
<evidence type="ECO:0000256" key="3">
    <source>
        <dbReference type="ARBA" id="ARBA00022490"/>
    </source>
</evidence>
<evidence type="ECO:0000256" key="5">
    <source>
        <dbReference type="ARBA" id="ARBA00022574"/>
    </source>
</evidence>
<dbReference type="OrthoDB" id="727118at2759"/>
<gene>
    <name evidence="11" type="ORF">CTOB1V02_LOCUS851</name>
</gene>
<feature type="region of interest" description="Disordered" evidence="10">
    <location>
        <begin position="1"/>
        <end position="31"/>
    </location>
</feature>
<evidence type="ECO:0000256" key="10">
    <source>
        <dbReference type="SAM" id="MobiDB-lite"/>
    </source>
</evidence>
<comment type="subcellular location">
    <subcellularLocation>
        <location evidence="1">Cytoplasm</location>
    </subcellularLocation>
</comment>
<evidence type="ECO:0000256" key="1">
    <source>
        <dbReference type="ARBA" id="ARBA00004496"/>
    </source>
</evidence>
<name>A0A7R8W141_9CRUS</name>
<evidence type="ECO:0000256" key="8">
    <source>
        <dbReference type="ARBA" id="ARBA00023054"/>
    </source>
</evidence>
<evidence type="ECO:0000256" key="2">
    <source>
        <dbReference type="ARBA" id="ARBA00009616"/>
    </source>
</evidence>
<keyword evidence="4" id="KW-0597">Phosphoprotein</keyword>
<feature type="compositionally biased region" description="Acidic residues" evidence="10">
    <location>
        <begin position="250"/>
        <end position="262"/>
    </location>
</feature>
<dbReference type="InterPro" id="IPR051488">
    <property type="entry name" value="WD_repeat_striatin"/>
</dbReference>
<feature type="compositionally biased region" description="Low complexity" evidence="10">
    <location>
        <begin position="1"/>
        <end position="12"/>
    </location>
</feature>
<dbReference type="InterPro" id="IPR001680">
    <property type="entry name" value="WD40_rpt"/>
</dbReference>
<protein>
    <submittedName>
        <fullName evidence="11">Uncharacterized protein</fullName>
    </submittedName>
</protein>
<dbReference type="PRINTS" id="PR00320">
    <property type="entry name" value="GPROTEINBRPT"/>
</dbReference>
<feature type="coiled-coil region" evidence="9">
    <location>
        <begin position="55"/>
        <end position="103"/>
    </location>
</feature>
<evidence type="ECO:0000256" key="6">
    <source>
        <dbReference type="ARBA" id="ARBA00022737"/>
    </source>
</evidence>
<feature type="region of interest" description="Disordered" evidence="10">
    <location>
        <begin position="180"/>
        <end position="221"/>
    </location>
</feature>
<keyword evidence="6" id="KW-0677">Repeat</keyword>
<dbReference type="SUPFAM" id="SSF50978">
    <property type="entry name" value="WD40 repeat-like"/>
    <property type="match status" value="1"/>
</dbReference>
<sequence length="683" mass="74184">MDEAPQGLNGQLGPQGGAVGSTGKQNLDESPRLQYSIPGILHFIQHEWSRFEMERAHWEVEKAELNARIAFLQGERKGQENLKNDLVRRIKMLEYALKQERAKFHKLKYGVDLPGGTKPPPEESIAGDGFSEDFLLSTNNLNVSWRQGRNLLRQYLQEIGYSDTIVDVRSSQVRALLGLNSGSGARKGESAINGGDSLGKGGPGDASTQRKGPGKKGTSLTEGLVLDAEASVMANMEFLSGEDGSGGGGLEEEEEDSDEEEERGGMTGGRKNDDGEQDSALGELALAIGEFSFLSETDGGGHHRGGRGVVSALSAPGSRRPLLGNEVEDLGDLATLSINNESENTYEMSGSKEAFRKIWNAKYTLRSHFDGVRAVGFLPVEPGLITASEDHTLKLWNLQKTVPTKKSASLDVEPVYTFRGHRGPVLSLVVAPSGEECYSGGVDGTIRCWNIPSSEIDPYDTFDPSVLSTTFEGHRDAVWGLSIHPFKSQVLSCSADGSVKLWQQGPNPCLSTFTVEAEQGPPTTVDFIRCETSPVQFAVGHISGLCVIYDLETGKPLTRIVTSNESKAQINRVVSHPTLNILLTAHEDHQIRFWDISSGLLLYSMVAHLDAVTSLAIDPNALYLVSGSHDSSIRLWNLEDKTCVQEITSHRKKFDESILDVAFHPTKPYIASTGADGMAKVFV</sequence>
<feature type="region of interest" description="Disordered" evidence="10">
    <location>
        <begin position="239"/>
        <end position="277"/>
    </location>
</feature>
<dbReference type="Gene3D" id="2.130.10.10">
    <property type="entry name" value="YVTN repeat-like/Quinoprotein amine dehydrogenase"/>
    <property type="match status" value="2"/>
</dbReference>
<evidence type="ECO:0000313" key="11">
    <source>
        <dbReference type="EMBL" id="CAD7222854.1"/>
    </source>
</evidence>
<dbReference type="AlphaFoldDB" id="A0A7R8W141"/>
<dbReference type="Gene3D" id="1.20.5.300">
    <property type="match status" value="1"/>
</dbReference>
<evidence type="ECO:0000256" key="9">
    <source>
        <dbReference type="SAM" id="Coils"/>
    </source>
</evidence>
<dbReference type="GO" id="GO:0005737">
    <property type="term" value="C:cytoplasm"/>
    <property type="evidence" value="ECO:0007669"/>
    <property type="project" value="UniProtKB-SubCell"/>
</dbReference>
<feature type="region of interest" description="Disordered" evidence="10">
    <location>
        <begin position="297"/>
        <end position="318"/>
    </location>
</feature>
<dbReference type="EMBL" id="OB660113">
    <property type="protein sequence ID" value="CAD7222854.1"/>
    <property type="molecule type" value="Genomic_DNA"/>
</dbReference>
<keyword evidence="8 9" id="KW-0175">Coiled coil</keyword>
<dbReference type="FunFam" id="1.20.5.300:FF:000001">
    <property type="entry name" value="striatin isoform X1"/>
    <property type="match status" value="1"/>
</dbReference>
<dbReference type="FunFam" id="2.130.10.10:FF:000498">
    <property type="entry name" value="Striatin 3"/>
    <property type="match status" value="1"/>
</dbReference>
<dbReference type="InterPro" id="IPR019775">
    <property type="entry name" value="WD40_repeat_CS"/>
</dbReference>
<dbReference type="InterPro" id="IPR036322">
    <property type="entry name" value="WD40_repeat_dom_sf"/>
</dbReference>
<dbReference type="PROSITE" id="PS50294">
    <property type="entry name" value="WD_REPEATS_REGION"/>
    <property type="match status" value="4"/>
</dbReference>
<reference evidence="11" key="1">
    <citation type="submission" date="2020-11" db="EMBL/GenBank/DDBJ databases">
        <authorList>
            <person name="Tran Van P."/>
        </authorList>
    </citation>
    <scope>NUCLEOTIDE SEQUENCE</scope>
</reference>
<accession>A0A7R8W141</accession>
<keyword evidence="7" id="KW-0112">Calmodulin-binding</keyword>
<dbReference type="SMART" id="SM00320">
    <property type="entry name" value="WD40"/>
    <property type="match status" value="7"/>
</dbReference>
<keyword evidence="3" id="KW-0963">Cytoplasm</keyword>
<proteinExistence type="inferred from homology"/>
<comment type="similarity">
    <text evidence="2">Belongs to the WD repeat striatin family.</text>
</comment>
<evidence type="ECO:0000256" key="4">
    <source>
        <dbReference type="ARBA" id="ARBA00022553"/>
    </source>
</evidence>
<evidence type="ECO:0000256" key="7">
    <source>
        <dbReference type="ARBA" id="ARBA00022860"/>
    </source>
</evidence>
<dbReference type="CDD" id="cd00200">
    <property type="entry name" value="WD40"/>
    <property type="match status" value="1"/>
</dbReference>